<dbReference type="Proteomes" id="UP001151478">
    <property type="component" value="Unassembled WGS sequence"/>
</dbReference>
<evidence type="ECO:0000313" key="2">
    <source>
        <dbReference type="EMBL" id="MDD7913362.1"/>
    </source>
</evidence>
<reference evidence="2" key="1">
    <citation type="submission" date="2023-02" db="EMBL/GenBank/DDBJ databases">
        <title>Polaribacter ponticola sp. nov., isolated from seawater.</title>
        <authorList>
            <person name="Baek J.H."/>
            <person name="Kim J.M."/>
            <person name="Choi D.G."/>
            <person name="Jeon C.O."/>
        </authorList>
    </citation>
    <scope>NUCLEOTIDE SEQUENCE</scope>
    <source>
        <strain evidence="2">MSW5</strain>
    </source>
</reference>
<organism evidence="2 3">
    <name type="scientific">Polaribacter ponticola</name>
    <dbReference type="NCBI Taxonomy" id="2978475"/>
    <lineage>
        <taxon>Bacteria</taxon>
        <taxon>Pseudomonadati</taxon>
        <taxon>Bacteroidota</taxon>
        <taxon>Flavobacteriia</taxon>
        <taxon>Flavobacteriales</taxon>
        <taxon>Flavobacteriaceae</taxon>
    </lineage>
</organism>
<protein>
    <recommendedName>
        <fullName evidence="1">Tetracyclin repressor-like C-terminal domain-containing protein</fullName>
    </recommendedName>
</protein>
<sequence>MLIVLEGCINQLKSIRTFSSLKKSFIAFVDELELYESILPIEGLEKIQKKFVNESAWIQLFLTIKFWLERHFRIF</sequence>
<comment type="caution">
    <text evidence="2">The sequence shown here is derived from an EMBL/GenBank/DDBJ whole genome shotgun (WGS) entry which is preliminary data.</text>
</comment>
<name>A0ABT5S5H3_9FLAO</name>
<dbReference type="EMBL" id="JAOSLC020000002">
    <property type="protein sequence ID" value="MDD7913362.1"/>
    <property type="molecule type" value="Genomic_DNA"/>
</dbReference>
<feature type="domain" description="Tetracyclin repressor-like C-terminal" evidence="1">
    <location>
        <begin position="5"/>
        <end position="69"/>
    </location>
</feature>
<accession>A0ABT5S5H3</accession>
<dbReference type="RefSeq" id="WP_274270225.1">
    <property type="nucleotide sequence ID" value="NZ_JAOSLC020000002.1"/>
</dbReference>
<dbReference type="Pfam" id="PF17931">
    <property type="entry name" value="TetR_C_23"/>
    <property type="match status" value="1"/>
</dbReference>
<keyword evidence="3" id="KW-1185">Reference proteome</keyword>
<gene>
    <name evidence="2" type="ORF">N5A56_002475</name>
</gene>
<proteinExistence type="predicted"/>
<evidence type="ECO:0000259" key="1">
    <source>
        <dbReference type="Pfam" id="PF17931"/>
    </source>
</evidence>
<evidence type="ECO:0000313" key="3">
    <source>
        <dbReference type="Proteomes" id="UP001151478"/>
    </source>
</evidence>
<dbReference type="InterPro" id="IPR041673">
    <property type="entry name" value="TetR_C_23"/>
</dbReference>